<dbReference type="RefSeq" id="WP_269337538.1">
    <property type="nucleotide sequence ID" value="NZ_JBFSSG010000001.1"/>
</dbReference>
<reference evidence="1 2" key="1">
    <citation type="journal article" date="2024" name="ISME J.">
        <title>Tailless and filamentous prophages are predominant in marine Vibrio.</title>
        <authorList>
            <person name="Steensen K."/>
            <person name="Seneca J."/>
            <person name="Bartlau N."/>
            <person name="Yu X.A."/>
            <person name="Hussain F.A."/>
            <person name="Polz M.F."/>
        </authorList>
    </citation>
    <scope>NUCLEOTIDE SEQUENCE [LARGE SCALE GENOMIC DNA]</scope>
    <source>
        <strain evidence="1 2">10N.239.312.F12</strain>
    </source>
</reference>
<comment type="caution">
    <text evidence="1">The sequence shown here is derived from an EMBL/GenBank/DDBJ whole genome shotgun (WGS) entry which is preliminary data.</text>
</comment>
<dbReference type="EMBL" id="JBFSSG010000001">
    <property type="protein sequence ID" value="MEZ8719427.1"/>
    <property type="molecule type" value="Genomic_DNA"/>
</dbReference>
<evidence type="ECO:0000313" key="2">
    <source>
        <dbReference type="Proteomes" id="UP001570071"/>
    </source>
</evidence>
<proteinExistence type="predicted"/>
<name>A0ABV4MQK8_9VIBR</name>
<organism evidence="1 2">
    <name type="scientific">Vibrio pomeroyi</name>
    <dbReference type="NCBI Taxonomy" id="198832"/>
    <lineage>
        <taxon>Bacteria</taxon>
        <taxon>Pseudomonadati</taxon>
        <taxon>Pseudomonadota</taxon>
        <taxon>Gammaproteobacteria</taxon>
        <taxon>Vibrionales</taxon>
        <taxon>Vibrionaceae</taxon>
        <taxon>Vibrio</taxon>
    </lineage>
</organism>
<keyword evidence="2" id="KW-1185">Reference proteome</keyword>
<dbReference type="Proteomes" id="UP001570071">
    <property type="component" value="Unassembled WGS sequence"/>
</dbReference>
<accession>A0ABV4MQK8</accession>
<gene>
    <name evidence="1" type="ORF">AB6D66_00015</name>
</gene>
<evidence type="ECO:0000313" key="1">
    <source>
        <dbReference type="EMBL" id="MEZ8719427.1"/>
    </source>
</evidence>
<sequence length="98" mass="11397">MAELTAREFGKTLFLDSKVIIKAGDQPETVDRLMVGNGEFDCQSDTEIAVYLSRFFIFKNTDGKWEITLDRSIYEVDDLSEVEGLLYEYICYHYYCIP</sequence>
<protein>
    <submittedName>
        <fullName evidence="1">Uncharacterized protein</fullName>
    </submittedName>
</protein>